<accession>A0ABU2MQH4</accession>
<reference evidence="2" key="1">
    <citation type="submission" date="2023-07" db="EMBL/GenBank/DDBJ databases">
        <title>30 novel species of actinomycetes from the DSMZ collection.</title>
        <authorList>
            <person name="Nouioui I."/>
        </authorList>
    </citation>
    <scope>NUCLEOTIDE SEQUENCE [LARGE SCALE GENOMIC DNA]</scope>
    <source>
        <strain evidence="2">DSM 44938</strain>
    </source>
</reference>
<dbReference type="RefSeq" id="WP_311705003.1">
    <property type="nucleotide sequence ID" value="NZ_JAVREL010000007.1"/>
</dbReference>
<sequence length="142" mass="14913">MDTDIARARGVYGRLIDPDATGFGARLDVTPDDRADEVSLRLSRLFGERPELAGVMIRLGGRDVGVSTPARLRAAAGQANVAVPEAGMADRASLPGLSGQYRAIRFACGSAGCGAAQTLSYYDPRLHPVCAEAGHGAMELQR</sequence>
<evidence type="ECO:0000313" key="1">
    <source>
        <dbReference type="EMBL" id="MDT0343880.1"/>
    </source>
</evidence>
<dbReference type="Proteomes" id="UP001183246">
    <property type="component" value="Unassembled WGS sequence"/>
</dbReference>
<evidence type="ECO:0000313" key="2">
    <source>
        <dbReference type="Proteomes" id="UP001183246"/>
    </source>
</evidence>
<protein>
    <submittedName>
        <fullName evidence="1">Uncharacterized protein</fullName>
    </submittedName>
</protein>
<dbReference type="EMBL" id="JAVREL010000007">
    <property type="protein sequence ID" value="MDT0343880.1"/>
    <property type="molecule type" value="Genomic_DNA"/>
</dbReference>
<gene>
    <name evidence="1" type="ORF">RM590_14835</name>
</gene>
<comment type="caution">
    <text evidence="1">The sequence shown here is derived from an EMBL/GenBank/DDBJ whole genome shotgun (WGS) entry which is preliminary data.</text>
</comment>
<name>A0ABU2MQH4_9ACTN</name>
<proteinExistence type="predicted"/>
<organism evidence="1 2">
    <name type="scientific">Streptomyces litchfieldiae</name>
    <dbReference type="NCBI Taxonomy" id="3075543"/>
    <lineage>
        <taxon>Bacteria</taxon>
        <taxon>Bacillati</taxon>
        <taxon>Actinomycetota</taxon>
        <taxon>Actinomycetes</taxon>
        <taxon>Kitasatosporales</taxon>
        <taxon>Streptomycetaceae</taxon>
        <taxon>Streptomyces</taxon>
    </lineage>
</organism>
<keyword evidence="2" id="KW-1185">Reference proteome</keyword>